<evidence type="ECO:0000256" key="1">
    <source>
        <dbReference type="SAM" id="Phobius"/>
    </source>
</evidence>
<keyword evidence="3" id="KW-1185">Reference proteome</keyword>
<keyword evidence="1" id="KW-0472">Membrane</keyword>
<keyword evidence="1" id="KW-1133">Transmembrane helix</keyword>
<dbReference type="AlphaFoldDB" id="A0A1M5VDQ6"/>
<dbReference type="Pfam" id="PF12679">
    <property type="entry name" value="ABC2_membrane_2"/>
    <property type="match status" value="1"/>
</dbReference>
<accession>A0A1M5VDQ6</accession>
<feature type="transmembrane region" description="Helical" evidence="1">
    <location>
        <begin position="15"/>
        <end position="43"/>
    </location>
</feature>
<feature type="transmembrane region" description="Helical" evidence="1">
    <location>
        <begin position="123"/>
        <end position="148"/>
    </location>
</feature>
<dbReference type="GO" id="GO:0005886">
    <property type="term" value="C:plasma membrane"/>
    <property type="evidence" value="ECO:0007669"/>
    <property type="project" value="UniProtKB-SubCell"/>
</dbReference>
<evidence type="ECO:0000313" key="2">
    <source>
        <dbReference type="EMBL" id="SHH73325.1"/>
    </source>
</evidence>
<dbReference type="EMBL" id="FQXM01000011">
    <property type="protein sequence ID" value="SHH73325.1"/>
    <property type="molecule type" value="Genomic_DNA"/>
</dbReference>
<feature type="transmembrane region" description="Helical" evidence="1">
    <location>
        <begin position="160"/>
        <end position="184"/>
    </location>
</feature>
<feature type="transmembrane region" description="Helical" evidence="1">
    <location>
        <begin position="239"/>
        <end position="259"/>
    </location>
</feature>
<protein>
    <submittedName>
        <fullName evidence="2">ABC-2 type transport system permease protein</fullName>
    </submittedName>
</protein>
<organism evidence="2 3">
    <name type="scientific">Clostridium grantii DSM 8605</name>
    <dbReference type="NCBI Taxonomy" id="1121316"/>
    <lineage>
        <taxon>Bacteria</taxon>
        <taxon>Bacillati</taxon>
        <taxon>Bacillota</taxon>
        <taxon>Clostridia</taxon>
        <taxon>Eubacteriales</taxon>
        <taxon>Clostridiaceae</taxon>
        <taxon>Clostridium</taxon>
    </lineage>
</organism>
<dbReference type="GO" id="GO:0140359">
    <property type="term" value="F:ABC-type transporter activity"/>
    <property type="evidence" value="ECO:0007669"/>
    <property type="project" value="InterPro"/>
</dbReference>
<dbReference type="Proteomes" id="UP000184447">
    <property type="component" value="Unassembled WGS sequence"/>
</dbReference>
<feature type="transmembrane region" description="Helical" evidence="1">
    <location>
        <begin position="196"/>
        <end position="219"/>
    </location>
</feature>
<dbReference type="RefSeq" id="WP_073338513.1">
    <property type="nucleotide sequence ID" value="NZ_FQXM01000011.1"/>
</dbReference>
<keyword evidence="1" id="KW-0812">Transmembrane</keyword>
<evidence type="ECO:0000313" key="3">
    <source>
        <dbReference type="Proteomes" id="UP000184447"/>
    </source>
</evidence>
<feature type="transmembrane region" description="Helical" evidence="1">
    <location>
        <begin position="63"/>
        <end position="86"/>
    </location>
</feature>
<dbReference type="OrthoDB" id="9800309at2"/>
<proteinExistence type="predicted"/>
<sequence>MNIFKYEMKMYGKSIIIWSLSMIGLIVMYMLFFSAFAADAALMDKILENYPPELLKAFGMDGSLSLSTVLGYFSFVFVFVQLCVAIQSSNYGFHLLSVEESELTADFLMSKPVSRTKIFMSKFFAAFTSLTITNFFIWLGSFGAIMLFTDGAEYNGEYLIKLLLTTFLFQLFFLSVGMFISMCVKKVRSVLSYSMALSFGLYILNSLRSIIGGEILGLISPFYHFEPATILASGEYDFMLVGINVGIIVISIIGSYILYLKRNIHSV</sequence>
<dbReference type="STRING" id="1121316.SAMN02745207_02232"/>
<reference evidence="2 3" key="1">
    <citation type="submission" date="2016-11" db="EMBL/GenBank/DDBJ databases">
        <authorList>
            <person name="Jaros S."/>
            <person name="Januszkiewicz K."/>
            <person name="Wedrychowicz H."/>
        </authorList>
    </citation>
    <scope>NUCLEOTIDE SEQUENCE [LARGE SCALE GENOMIC DNA]</scope>
    <source>
        <strain evidence="2 3">DSM 8605</strain>
    </source>
</reference>
<name>A0A1M5VDQ6_9CLOT</name>
<gene>
    <name evidence="2" type="ORF">SAMN02745207_02232</name>
</gene>